<proteinExistence type="predicted"/>
<dbReference type="Proteomes" id="UP000214646">
    <property type="component" value="Unassembled WGS sequence"/>
</dbReference>
<evidence type="ECO:0000256" key="1">
    <source>
        <dbReference type="SAM" id="MobiDB-lite"/>
    </source>
</evidence>
<feature type="region of interest" description="Disordered" evidence="1">
    <location>
        <begin position="39"/>
        <end position="58"/>
    </location>
</feature>
<gene>
    <name evidence="2" type="ORF">FRUB_06854</name>
</gene>
<name>A0A225DDM0_9BACT</name>
<comment type="caution">
    <text evidence="2">The sequence shown here is derived from an EMBL/GenBank/DDBJ whole genome shotgun (WGS) entry which is preliminary data.</text>
</comment>
<reference evidence="3" key="1">
    <citation type="submission" date="2017-06" db="EMBL/GenBank/DDBJ databases">
        <title>Genome analysis of Fimbriiglobus ruber SP5, the first member of the order Planctomycetales with confirmed chitinolytic capability.</title>
        <authorList>
            <person name="Ravin N.V."/>
            <person name="Rakitin A.L."/>
            <person name="Ivanova A.A."/>
            <person name="Beletsky A.V."/>
            <person name="Kulichevskaya I.S."/>
            <person name="Mardanov A.V."/>
            <person name="Dedysh S.N."/>
        </authorList>
    </citation>
    <scope>NUCLEOTIDE SEQUENCE [LARGE SCALE GENOMIC DNA]</scope>
    <source>
        <strain evidence="3">SP5</strain>
    </source>
</reference>
<keyword evidence="3" id="KW-1185">Reference proteome</keyword>
<evidence type="ECO:0000313" key="3">
    <source>
        <dbReference type="Proteomes" id="UP000214646"/>
    </source>
</evidence>
<protein>
    <submittedName>
        <fullName evidence="2">Uncharacterized protein</fullName>
    </submittedName>
</protein>
<accession>A0A225DDM0</accession>
<organism evidence="2 3">
    <name type="scientific">Fimbriiglobus ruber</name>
    <dbReference type="NCBI Taxonomy" id="1908690"/>
    <lineage>
        <taxon>Bacteria</taxon>
        <taxon>Pseudomonadati</taxon>
        <taxon>Planctomycetota</taxon>
        <taxon>Planctomycetia</taxon>
        <taxon>Gemmatales</taxon>
        <taxon>Gemmataceae</taxon>
        <taxon>Fimbriiglobus</taxon>
    </lineage>
</organism>
<sequence length="58" mass="6400">MDHLSTHVAPVLGSPAFTPIRPPFACRFRNRDITVIVGFGRGPRAEPDTSPHRPHQVS</sequence>
<evidence type="ECO:0000313" key="2">
    <source>
        <dbReference type="EMBL" id="OWK37734.1"/>
    </source>
</evidence>
<dbReference type="EMBL" id="NIDE01000014">
    <property type="protein sequence ID" value="OWK37734.1"/>
    <property type="molecule type" value="Genomic_DNA"/>
</dbReference>
<dbReference type="AlphaFoldDB" id="A0A225DDM0"/>